<keyword evidence="2" id="KW-1185">Reference proteome</keyword>
<comment type="caution">
    <text evidence="1">The sequence shown here is derived from an EMBL/GenBank/DDBJ whole genome shotgun (WGS) entry which is preliminary data.</text>
</comment>
<accession>A0AA37TU84</accession>
<evidence type="ECO:0000313" key="1">
    <source>
        <dbReference type="EMBL" id="GLS87719.1"/>
    </source>
</evidence>
<dbReference type="Proteomes" id="UP001157355">
    <property type="component" value="Unassembled WGS sequence"/>
</dbReference>
<evidence type="ECO:0000313" key="2">
    <source>
        <dbReference type="Proteomes" id="UP001157355"/>
    </source>
</evidence>
<protein>
    <submittedName>
        <fullName evidence="1">Uncharacterized protein</fullName>
    </submittedName>
</protein>
<dbReference type="AlphaFoldDB" id="A0AA37TU84"/>
<name>A0AA37TU84_9RHOB</name>
<dbReference type="RefSeq" id="WP_284325893.1">
    <property type="nucleotide sequence ID" value="NZ_BSPP01000010.1"/>
</dbReference>
<proteinExistence type="predicted"/>
<reference evidence="1 2" key="1">
    <citation type="journal article" date="2014" name="Int. J. Syst. Evol. Microbiol.">
        <title>Complete genome sequence of Corynebacterium casei LMG S-19264T (=DSM 44701T), isolated from a smear-ripened cheese.</title>
        <authorList>
            <consortium name="US DOE Joint Genome Institute (JGI-PGF)"/>
            <person name="Walter F."/>
            <person name="Albersmeier A."/>
            <person name="Kalinowski J."/>
            <person name="Ruckert C."/>
        </authorList>
    </citation>
    <scope>NUCLEOTIDE SEQUENCE [LARGE SCALE GENOMIC DNA]</scope>
    <source>
        <strain evidence="1 2">NBRC 111766</strain>
    </source>
</reference>
<sequence>MKPLTIWAIGLLVTFGVIVAQMVLPFAFDFVSTLGVFGAGVYVGGQSKAA</sequence>
<organism evidence="1 2">
    <name type="scientific">Cypionkella aquatica</name>
    <dbReference type="NCBI Taxonomy" id="1756042"/>
    <lineage>
        <taxon>Bacteria</taxon>
        <taxon>Pseudomonadati</taxon>
        <taxon>Pseudomonadota</taxon>
        <taxon>Alphaproteobacteria</taxon>
        <taxon>Rhodobacterales</taxon>
        <taxon>Paracoccaceae</taxon>
        <taxon>Cypionkella</taxon>
    </lineage>
</organism>
<gene>
    <name evidence="1" type="ORF">GCM10010873_26930</name>
</gene>
<dbReference type="EMBL" id="BSPP01000010">
    <property type="protein sequence ID" value="GLS87719.1"/>
    <property type="molecule type" value="Genomic_DNA"/>
</dbReference>